<evidence type="ECO:0000256" key="4">
    <source>
        <dbReference type="ARBA" id="ARBA00023004"/>
    </source>
</evidence>
<accession>A0A024E8W6</accession>
<feature type="domain" description="Radical SAM core" evidence="6">
    <location>
        <begin position="126"/>
        <end position="274"/>
    </location>
</feature>
<evidence type="ECO:0000313" key="7">
    <source>
        <dbReference type="EMBL" id="AHZ68738.1"/>
    </source>
</evidence>
<dbReference type="HOGENOM" id="CLU_055629_0_0_6"/>
<dbReference type="PANTHER" id="PTHR11228">
    <property type="entry name" value="RADICAL SAM DOMAIN PROTEIN"/>
    <property type="match status" value="1"/>
</dbReference>
<dbReference type="InterPro" id="IPR013785">
    <property type="entry name" value="Aldolase_TIM"/>
</dbReference>
<name>A0A024E8W6_9PSED</name>
<comment type="cofactor">
    <cofactor evidence="1">
        <name>[4Fe-4S] cluster</name>
        <dbReference type="ChEBI" id="CHEBI:49883"/>
    </cofactor>
</comment>
<dbReference type="Gene3D" id="3.20.20.70">
    <property type="entry name" value="Aldolase class I"/>
    <property type="match status" value="1"/>
</dbReference>
<dbReference type="PANTHER" id="PTHR11228:SF7">
    <property type="entry name" value="PQQA PEPTIDE CYCLASE"/>
    <property type="match status" value="1"/>
</dbReference>
<dbReference type="Proteomes" id="UP000026913">
    <property type="component" value="Chromosome"/>
</dbReference>
<dbReference type="SFLD" id="SFLDG01103">
    <property type="entry name" value="Uncharacterised_Radical_SAM_Su"/>
    <property type="match status" value="1"/>
</dbReference>
<dbReference type="KEGG" id="pman:OU5_1659"/>
<dbReference type="InterPro" id="IPR058240">
    <property type="entry name" value="rSAM_sf"/>
</dbReference>
<organism evidence="7 8">
    <name type="scientific">Pseudomonas mandelii JR-1</name>
    <dbReference type="NCBI Taxonomy" id="1147786"/>
    <lineage>
        <taxon>Bacteria</taxon>
        <taxon>Pseudomonadati</taxon>
        <taxon>Pseudomonadota</taxon>
        <taxon>Gammaproteobacteria</taxon>
        <taxon>Pseudomonadales</taxon>
        <taxon>Pseudomonadaceae</taxon>
        <taxon>Pseudomonas</taxon>
    </lineage>
</organism>
<dbReference type="EMBL" id="CP005960">
    <property type="protein sequence ID" value="AHZ68738.1"/>
    <property type="molecule type" value="Genomic_DNA"/>
</dbReference>
<dbReference type="InterPro" id="IPR024032">
    <property type="entry name" value="rSAM_paired_HxsC"/>
</dbReference>
<gene>
    <name evidence="7" type="ORF">OU5_1659</name>
</gene>
<keyword evidence="2" id="KW-0949">S-adenosyl-L-methionine</keyword>
<keyword evidence="4" id="KW-0408">Iron</keyword>
<dbReference type="SFLD" id="SFLDS00029">
    <property type="entry name" value="Radical_SAM"/>
    <property type="match status" value="1"/>
</dbReference>
<dbReference type="NCBIfam" id="TIGR03977">
    <property type="entry name" value="rSAM_pair_HxsC"/>
    <property type="match status" value="1"/>
</dbReference>
<dbReference type="GO" id="GO:0046872">
    <property type="term" value="F:metal ion binding"/>
    <property type="evidence" value="ECO:0007669"/>
    <property type="project" value="UniProtKB-KW"/>
</dbReference>
<reference evidence="7 8" key="1">
    <citation type="journal article" date="2012" name="J. Bacteriol.">
        <title>Genome sequence of cold-adapted Pseudomonas mandelii strain JR-1.</title>
        <authorList>
            <person name="Jang S.H."/>
            <person name="Kim J."/>
            <person name="Kim J."/>
            <person name="Hong S."/>
            <person name="Lee C."/>
        </authorList>
    </citation>
    <scope>NUCLEOTIDE SEQUENCE [LARGE SCALE GENOMIC DNA]</scope>
    <source>
        <strain evidence="7 8">JR-1</strain>
    </source>
</reference>
<evidence type="ECO:0000256" key="3">
    <source>
        <dbReference type="ARBA" id="ARBA00022723"/>
    </source>
</evidence>
<evidence type="ECO:0000313" key="8">
    <source>
        <dbReference type="Proteomes" id="UP000026913"/>
    </source>
</evidence>
<evidence type="ECO:0000259" key="6">
    <source>
        <dbReference type="Pfam" id="PF04055"/>
    </source>
</evidence>
<dbReference type="SUPFAM" id="SSF102114">
    <property type="entry name" value="Radical SAM enzymes"/>
    <property type="match status" value="1"/>
</dbReference>
<dbReference type="AlphaFoldDB" id="A0A024E8W6"/>
<evidence type="ECO:0000256" key="5">
    <source>
        <dbReference type="ARBA" id="ARBA00023014"/>
    </source>
</evidence>
<dbReference type="GO" id="GO:0051536">
    <property type="term" value="F:iron-sulfur cluster binding"/>
    <property type="evidence" value="ECO:0007669"/>
    <property type="project" value="UniProtKB-KW"/>
</dbReference>
<keyword evidence="3" id="KW-0479">Metal-binding</keyword>
<protein>
    <recommendedName>
        <fullName evidence="6">Radical SAM core domain-containing protein</fullName>
    </recommendedName>
</protein>
<evidence type="ECO:0000256" key="2">
    <source>
        <dbReference type="ARBA" id="ARBA00022691"/>
    </source>
</evidence>
<dbReference type="Pfam" id="PF04055">
    <property type="entry name" value="Radical_SAM"/>
    <property type="match status" value="1"/>
</dbReference>
<dbReference type="InterPro" id="IPR007197">
    <property type="entry name" value="rSAM"/>
</dbReference>
<proteinExistence type="predicted"/>
<dbReference type="InterPro" id="IPR050377">
    <property type="entry name" value="Radical_SAM_PqqE_MftC-like"/>
</dbReference>
<dbReference type="CDD" id="cd01335">
    <property type="entry name" value="Radical_SAM"/>
    <property type="match status" value="1"/>
</dbReference>
<keyword evidence="5" id="KW-0411">Iron-sulfur</keyword>
<sequence length="405" mass="45397">MPIAGLTPLDTLMRKVRVRTHGVEYRTVARVISLENLSAQWRPELRFLVRAADAEGITKVAQLRSAGLTNLISLTSSLHVADQWQAEPVVETGGILMDEDVVAFADHMNHAHVLYRYTDQHHTVFLTNRCNSYCLMCSQPPTKQDDSWLVNEAVEVANHIASSPHTLGFSGGEPLLLGEHLRLVLDTFAHQHPSTRYDVLSNGRLLANPIYAEHMLKGLSERVTWMVPLYGHADFLHDFVVQSPGAFEETLAGLLNLRRFGQAVQLRIVLIRPVLENLAALCEFIGRNLPFVREVALMACEPIGFALANPELTDIDLREWSAELSHGIRTLKRAKIPAILMNAPLCALPQILWPYAHKSISDWKRTFAEDCATCRVKTECAGLFSWHHPGKFSMKIQKIEGIINV</sequence>
<evidence type="ECO:0000256" key="1">
    <source>
        <dbReference type="ARBA" id="ARBA00001966"/>
    </source>
</evidence>
<dbReference type="GO" id="GO:0003824">
    <property type="term" value="F:catalytic activity"/>
    <property type="evidence" value="ECO:0007669"/>
    <property type="project" value="InterPro"/>
</dbReference>